<sequence>MCSISHKTYAQLPILSRTLQISQKYLKLRSPLITYQVQIFLFIGTSLYTN</sequence>
<reference evidence="1" key="1">
    <citation type="submission" date="2014-11" db="EMBL/GenBank/DDBJ databases">
        <authorList>
            <person name="Amaro Gonzalez C."/>
        </authorList>
    </citation>
    <scope>NUCLEOTIDE SEQUENCE</scope>
</reference>
<organism evidence="1">
    <name type="scientific">Anguilla anguilla</name>
    <name type="common">European freshwater eel</name>
    <name type="synonym">Muraena anguilla</name>
    <dbReference type="NCBI Taxonomy" id="7936"/>
    <lineage>
        <taxon>Eukaryota</taxon>
        <taxon>Metazoa</taxon>
        <taxon>Chordata</taxon>
        <taxon>Craniata</taxon>
        <taxon>Vertebrata</taxon>
        <taxon>Euteleostomi</taxon>
        <taxon>Actinopterygii</taxon>
        <taxon>Neopterygii</taxon>
        <taxon>Teleostei</taxon>
        <taxon>Anguilliformes</taxon>
        <taxon>Anguillidae</taxon>
        <taxon>Anguilla</taxon>
    </lineage>
</organism>
<dbReference type="EMBL" id="GBXM01096653">
    <property type="protein sequence ID" value="JAH11924.1"/>
    <property type="molecule type" value="Transcribed_RNA"/>
</dbReference>
<evidence type="ECO:0000313" key="1">
    <source>
        <dbReference type="EMBL" id="JAH11924.1"/>
    </source>
</evidence>
<dbReference type="AlphaFoldDB" id="A0A0E9Q5B2"/>
<accession>A0A0E9Q5B2</accession>
<protein>
    <submittedName>
        <fullName evidence="1">Uncharacterized protein</fullName>
    </submittedName>
</protein>
<reference evidence="1" key="2">
    <citation type="journal article" date="2015" name="Fish Shellfish Immunol.">
        <title>Early steps in the European eel (Anguilla anguilla)-Vibrio vulnificus interaction in the gills: Role of the RtxA13 toxin.</title>
        <authorList>
            <person name="Callol A."/>
            <person name="Pajuelo D."/>
            <person name="Ebbesson L."/>
            <person name="Teles M."/>
            <person name="MacKenzie S."/>
            <person name="Amaro C."/>
        </authorList>
    </citation>
    <scope>NUCLEOTIDE SEQUENCE</scope>
</reference>
<proteinExistence type="predicted"/>
<name>A0A0E9Q5B2_ANGAN</name>